<protein>
    <submittedName>
        <fullName evidence="11">Probable phosphomannomutase</fullName>
    </submittedName>
</protein>
<dbReference type="Pfam" id="PF02878">
    <property type="entry name" value="PGM_PMM_I"/>
    <property type="match status" value="1"/>
</dbReference>
<accession>A0A5C3ETQ1</accession>
<dbReference type="GO" id="GO:0005975">
    <property type="term" value="P:carbohydrate metabolic process"/>
    <property type="evidence" value="ECO:0007669"/>
    <property type="project" value="InterPro"/>
</dbReference>
<dbReference type="InterPro" id="IPR016066">
    <property type="entry name" value="A-D-PHexomutase_CS"/>
</dbReference>
<keyword evidence="4" id="KW-0479">Metal-binding</keyword>
<evidence type="ECO:0000313" key="12">
    <source>
        <dbReference type="Proteomes" id="UP000323386"/>
    </source>
</evidence>
<dbReference type="GO" id="GO:0000287">
    <property type="term" value="F:magnesium ion binding"/>
    <property type="evidence" value="ECO:0007669"/>
    <property type="project" value="InterPro"/>
</dbReference>
<dbReference type="InterPro" id="IPR005844">
    <property type="entry name" value="A-D-PHexomutase_a/b/a-I"/>
</dbReference>
<evidence type="ECO:0000256" key="1">
    <source>
        <dbReference type="ARBA" id="ARBA00001946"/>
    </source>
</evidence>
<evidence type="ECO:0000259" key="7">
    <source>
        <dbReference type="Pfam" id="PF00408"/>
    </source>
</evidence>
<dbReference type="AlphaFoldDB" id="A0A5C3ETQ1"/>
<dbReference type="InterPro" id="IPR016055">
    <property type="entry name" value="A-D-PHexomutase_a/b/a-I/II/III"/>
</dbReference>
<evidence type="ECO:0000256" key="4">
    <source>
        <dbReference type="ARBA" id="ARBA00022723"/>
    </source>
</evidence>
<dbReference type="GO" id="GO:0006166">
    <property type="term" value="P:purine ribonucleoside salvage"/>
    <property type="evidence" value="ECO:0007669"/>
    <property type="project" value="TreeGrafter"/>
</dbReference>
<evidence type="ECO:0000313" key="11">
    <source>
        <dbReference type="EMBL" id="SPO34897.1"/>
    </source>
</evidence>
<keyword evidence="12" id="KW-1185">Reference proteome</keyword>
<dbReference type="InterPro" id="IPR005843">
    <property type="entry name" value="A-D-PHexomutase_C"/>
</dbReference>
<feature type="domain" description="Alpha-D-phosphohexomutase alpha/beta/alpha" evidence="9">
    <location>
        <begin position="216"/>
        <end position="325"/>
    </location>
</feature>
<evidence type="ECO:0000256" key="5">
    <source>
        <dbReference type="ARBA" id="ARBA00022842"/>
    </source>
</evidence>
<dbReference type="Gene3D" id="3.40.120.10">
    <property type="entry name" value="Alpha-D-Glucose-1,6-Bisphosphate, subunit A, domain 3"/>
    <property type="match status" value="3"/>
</dbReference>
<dbReference type="PROSITE" id="PS00710">
    <property type="entry name" value="PGM_PMM"/>
    <property type="match status" value="1"/>
</dbReference>
<evidence type="ECO:0000259" key="8">
    <source>
        <dbReference type="Pfam" id="PF02878"/>
    </source>
</evidence>
<proteinExistence type="inferred from homology"/>
<dbReference type="Proteomes" id="UP000323386">
    <property type="component" value="Unassembled WGS sequence"/>
</dbReference>
<keyword evidence="6" id="KW-0413">Isomerase</keyword>
<organism evidence="11 12">
    <name type="scientific">Pseudozyma flocculosa</name>
    <dbReference type="NCBI Taxonomy" id="84751"/>
    <lineage>
        <taxon>Eukaryota</taxon>
        <taxon>Fungi</taxon>
        <taxon>Dikarya</taxon>
        <taxon>Basidiomycota</taxon>
        <taxon>Ustilaginomycotina</taxon>
        <taxon>Ustilaginomycetes</taxon>
        <taxon>Ustilaginales</taxon>
        <taxon>Ustilaginaceae</taxon>
        <taxon>Pseudozyma</taxon>
    </lineage>
</organism>
<dbReference type="PANTHER" id="PTHR45745:SF1">
    <property type="entry name" value="PHOSPHOGLUCOMUTASE 2B-RELATED"/>
    <property type="match status" value="1"/>
</dbReference>
<dbReference type="Pfam" id="PF02880">
    <property type="entry name" value="PGM_PMM_III"/>
    <property type="match status" value="1"/>
</dbReference>
<evidence type="ECO:0000259" key="10">
    <source>
        <dbReference type="Pfam" id="PF02880"/>
    </source>
</evidence>
<dbReference type="PANTHER" id="PTHR45745">
    <property type="entry name" value="PHOSPHOMANNOMUTASE 45A"/>
    <property type="match status" value="1"/>
</dbReference>
<dbReference type="SUPFAM" id="SSF55957">
    <property type="entry name" value="Phosphoglucomutase, C-terminal domain"/>
    <property type="match status" value="1"/>
</dbReference>
<evidence type="ECO:0000256" key="2">
    <source>
        <dbReference type="ARBA" id="ARBA00010231"/>
    </source>
</evidence>
<gene>
    <name evidence="11" type="ORF">PSFLO_00368</name>
</gene>
<evidence type="ECO:0000256" key="3">
    <source>
        <dbReference type="ARBA" id="ARBA00022553"/>
    </source>
</evidence>
<sequence length="622" mass="67896">MAHQELLAKAKAWLHKDPDPTTKQQLASLIERSDFTKLEQCFGDRLEFGTAGLRGIMGVGYSNMNLLTVLESTAGFAQHLLDTDGAKAQSKGVAIAFDGRFGSKEFAYASAQHFAHRGIPSQIYPTPTPTPMCGFAVKRLGLAGGIVVTASHNPKEYNGYKVFGPAGTQINTPTDSQIAAQIDKVAKETEPPALVPLDEAKKSGLVREIEPEMFEAYIRDMKDLQIFSSASSAGDKVPLSMTYSPLHGVGGPFIQQLATEVAGFVEGENFWIVEEQRYPDGAFPTLEFPNPEELSTLELNHKLSEKHKTDLAIVNDPDADRLAVSARDRTGKLRALNGDQLGTLLGDEILRRADARNGGGKKAGVYTLSTIVSSRLLARMSQFWGGRHVETLTGFKWLGNVAMGIEAREGPGAFGAGYEEALGYMVARSVWDKDGLSSFLLIVSLAFDLARQGKTLWDRLEEIHKTVGVSVTSQRIIKLTPGRKGTEIMTKLRKDLDAGKTSVEKDGKQFAFSLVDDLKERPAYDAEKAAQGDLSIPKNDVLRFYVPASHVDPAAATSRPKDEVMLGDTRIIVRPSGTEPKVKIYNEAMGLIQEGEEYSVAVARVERELSEVVDAFWAWMSA</sequence>
<comment type="similarity">
    <text evidence="2">Belongs to the phosphohexose mutase family.</text>
</comment>
<dbReference type="Pfam" id="PF00408">
    <property type="entry name" value="PGM_PMM_IV"/>
    <property type="match status" value="1"/>
</dbReference>
<dbReference type="InterPro" id="IPR005845">
    <property type="entry name" value="A-D-PHexomutase_a/b/a-II"/>
</dbReference>
<feature type="domain" description="Alpha-D-phosphohexomutase alpha/beta/alpha" evidence="10">
    <location>
        <begin position="337"/>
        <end position="463"/>
    </location>
</feature>
<reference evidence="11 12" key="1">
    <citation type="submission" date="2018-03" db="EMBL/GenBank/DDBJ databases">
        <authorList>
            <person name="Guldener U."/>
        </authorList>
    </citation>
    <scope>NUCLEOTIDE SEQUENCE [LARGE SCALE GENOMIC DNA]</scope>
    <source>
        <strain evidence="11 12">DAOM196992</strain>
    </source>
</reference>
<name>A0A5C3ETQ1_9BASI</name>
<dbReference type="InterPro" id="IPR005841">
    <property type="entry name" value="Alpha-D-phosphohexomutase_SF"/>
</dbReference>
<comment type="cofactor">
    <cofactor evidence="1">
        <name>Mg(2+)</name>
        <dbReference type="ChEBI" id="CHEBI:18420"/>
    </cofactor>
</comment>
<dbReference type="PRINTS" id="PR00509">
    <property type="entry name" value="PGMPMM"/>
</dbReference>
<dbReference type="OrthoDB" id="8300170at2759"/>
<feature type="domain" description="Alpha-D-phosphohexomutase C-terminal" evidence="7">
    <location>
        <begin position="563"/>
        <end position="588"/>
    </location>
</feature>
<keyword evidence="3" id="KW-0597">Phosphoprotein</keyword>
<dbReference type="GO" id="GO:0008973">
    <property type="term" value="F:phosphopentomutase activity"/>
    <property type="evidence" value="ECO:0007669"/>
    <property type="project" value="TreeGrafter"/>
</dbReference>
<dbReference type="Gene3D" id="3.30.310.50">
    <property type="entry name" value="Alpha-D-phosphohexomutase, C-terminal domain"/>
    <property type="match status" value="1"/>
</dbReference>
<feature type="domain" description="Alpha-D-phosphohexomutase alpha/beta/alpha" evidence="8">
    <location>
        <begin position="46"/>
        <end position="187"/>
    </location>
</feature>
<dbReference type="SUPFAM" id="SSF53738">
    <property type="entry name" value="Phosphoglucomutase, first 3 domains"/>
    <property type="match status" value="3"/>
</dbReference>
<evidence type="ECO:0000259" key="9">
    <source>
        <dbReference type="Pfam" id="PF02879"/>
    </source>
</evidence>
<dbReference type="InterPro" id="IPR005846">
    <property type="entry name" value="A-D-PHexomutase_a/b/a-III"/>
</dbReference>
<dbReference type="InterPro" id="IPR036900">
    <property type="entry name" value="A-D-PHexomutase_C_sf"/>
</dbReference>
<evidence type="ECO:0000256" key="6">
    <source>
        <dbReference type="ARBA" id="ARBA00023235"/>
    </source>
</evidence>
<dbReference type="EMBL" id="OOIP01000001">
    <property type="protein sequence ID" value="SPO34897.1"/>
    <property type="molecule type" value="Genomic_DNA"/>
</dbReference>
<keyword evidence="5" id="KW-0460">Magnesium</keyword>
<dbReference type="GO" id="GO:0005634">
    <property type="term" value="C:nucleus"/>
    <property type="evidence" value="ECO:0007669"/>
    <property type="project" value="TreeGrafter"/>
</dbReference>
<dbReference type="Pfam" id="PF02879">
    <property type="entry name" value="PGM_PMM_II"/>
    <property type="match status" value="1"/>
</dbReference>
<dbReference type="CDD" id="cd05799">
    <property type="entry name" value="PGM2"/>
    <property type="match status" value="1"/>
</dbReference>